<organism evidence="1 2">
    <name type="scientific">Candidatus Sneabacter namystus</name>
    <dbReference type="NCBI Taxonomy" id="2601646"/>
    <lineage>
        <taxon>Bacteria</taxon>
        <taxon>Pseudomonadati</taxon>
        <taxon>Pseudomonadota</taxon>
        <taxon>Alphaproteobacteria</taxon>
        <taxon>Rickettsiales</taxon>
        <taxon>Rickettsiaceae</taxon>
        <taxon>Rickettsieae</taxon>
        <taxon>Candidatus Sneabacter</taxon>
    </lineage>
</organism>
<dbReference type="AlphaFoldDB" id="A0A5C0UJE4"/>
<geneLocation type="plasmid" evidence="1 2">
    <name>unnamed</name>
</geneLocation>
<dbReference type="NCBIfam" id="TIGR03359">
    <property type="entry name" value="VI_chp_6"/>
    <property type="match status" value="1"/>
</dbReference>
<dbReference type="PANTHER" id="PTHR35370:SF1">
    <property type="entry name" value="TYPE VI SECRETION SYSTEM COMPONENT TSSF1"/>
    <property type="match status" value="1"/>
</dbReference>
<proteinExistence type="predicted"/>
<dbReference type="PANTHER" id="PTHR35370">
    <property type="entry name" value="CYTOPLASMIC PROTEIN-RELATED-RELATED"/>
    <property type="match status" value="1"/>
</dbReference>
<evidence type="ECO:0000313" key="1">
    <source>
        <dbReference type="EMBL" id="QEK39909.1"/>
    </source>
</evidence>
<dbReference type="Proteomes" id="UP000323844">
    <property type="component" value="Plasmid unnamed"/>
</dbReference>
<dbReference type="OrthoDB" id="9763676at2"/>
<evidence type="ECO:0000313" key="2">
    <source>
        <dbReference type="Proteomes" id="UP000323844"/>
    </source>
</evidence>
<dbReference type="EMBL" id="CP043313">
    <property type="protein sequence ID" value="QEK39909.1"/>
    <property type="molecule type" value="Genomic_DNA"/>
</dbReference>
<reference evidence="1 2" key="1">
    <citation type="submission" date="2019-08" db="EMBL/GenBank/DDBJ databases">
        <title>Highly reduced genomes of protist endosymbionts show evolutionary convergence.</title>
        <authorList>
            <person name="George E."/>
            <person name="Husnik F."/>
            <person name="Tashyreva D."/>
            <person name="Prokopchuk G."/>
            <person name="Horak A."/>
            <person name="Kwong W.K."/>
            <person name="Lukes J."/>
            <person name="Keeling P.J."/>
        </authorList>
    </citation>
    <scope>NUCLEOTIDE SEQUENCE [LARGE SCALE GENOMIC DNA]</scope>
    <source>
        <strain evidence="1">1621</strain>
        <plasmid evidence="1 2">unnamed</plasmid>
    </source>
</reference>
<dbReference type="RefSeq" id="WP_148952270.1">
    <property type="nucleotide sequence ID" value="NZ_CP043313.1"/>
</dbReference>
<dbReference type="InterPro" id="IPR010272">
    <property type="entry name" value="T6SS_TssF"/>
</dbReference>
<keyword evidence="2" id="KW-1185">Reference proteome</keyword>
<dbReference type="Pfam" id="PF05947">
    <property type="entry name" value="T6SS_TssF"/>
    <property type="match status" value="1"/>
</dbReference>
<keyword evidence="1" id="KW-0614">Plasmid</keyword>
<gene>
    <name evidence="1" type="primary">tssF</name>
    <name evidence="1" type="ORF">FZC37_03100</name>
</gene>
<protein>
    <submittedName>
        <fullName evidence="1">Type VI secretion system baseplate subunit TssF</fullName>
    </submittedName>
</protein>
<accession>A0A5C0UJE4</accession>
<sequence>MQDPEIKKQLALRLSALYEDVKDFSKHYSDTYLGSVTENPHITRLIESFAFLHNNFLNYALDVKHSYLVSSILDLLYPHLTRPIPSVMFIKMVPDAKQEQSIFISNKTLLEVEYKEMNATFKVGYDTEVVPLAIDSIKSFNVENDKSSPTGSVSCMSLLVSSTNDHSIDTLGVKKIRFFLQDIKHISYMLYESLFSYLTGIIIEDETSCKKVVLSKESVSSVGLKLDENLLYHNNKTFPGYLFLTEFFLFPQKFLFFDLNVENKLSNFSSSVKIKFYFSNHFVIDSVSNNTLAMNVIPTINLFEKESDPVVMEDGKIEYPLIIDKQKPQQYSIYSIQKVVVGLGDEQMLAKPLAQSASETSDTILWHVERKTSASLNSVPYISFVTKNSTKEKPYFYANALCFNGNIPYEIFLTSQRQVQLRFMDDTILTGKIEVIKNPSKVQYICSNVDKKIQVLTHLSAHYISIIGSDVKGFLKDIISVYQGAIPALNNSILDSIADVAVETAVERVNTVNGPKFCTGFLCKVVFVLPEKSDIDRGVLYLFSQIFEKVLIYYCSMNSFIKLNTYISDQALYVGPLRISST</sequence>
<dbReference type="KEGG" id="snay:FZC37_03100"/>
<name>A0A5C0UJE4_9RICK</name>